<sequence>MSTKTEKYQKGNNWQKHAYSKMSDYFQDKGVSEFSIPVGGKTPYKHLLTESDSKLNFINEAIYNAVIERFSSHKAGDQKRVKINTVASQTYCFNLFVPLQLNLALASRLFSTLLDKNVEVKHIEIEFTPNQLDSIKEFERHGKDESIGDQAAYAGTDADVAVFYKDSKEKKGVILIEFKFIEAEFSMCSSYKKEEVPAICNTSNFWDLMVESKKVNSKGKLLCGYNKYDNWKLTQTSECFDVQKIRDSNVCPFRFSLNQLWRNMLLSEKVKEARQLNESHFWVFSPKQNNDFLWNNHGENIEFQFKSFLSEKGNERFKKYSLEAIISILDTLDLSLAESVWLNELKDRYFI</sequence>
<dbReference type="Proteomes" id="UP000295455">
    <property type="component" value="Unassembled WGS sequence"/>
</dbReference>
<accession>A0A4R1RMK8</accession>
<evidence type="ECO:0000313" key="2">
    <source>
        <dbReference type="Proteomes" id="UP000295455"/>
    </source>
</evidence>
<name>A0A4R1RMK8_9FLAO</name>
<comment type="caution">
    <text evidence="1">The sequence shown here is derived from an EMBL/GenBank/DDBJ whole genome shotgun (WGS) entry which is preliminary data.</text>
</comment>
<dbReference type="Pfam" id="PF22558">
    <property type="entry name" value="REase-ARP"/>
    <property type="match status" value="1"/>
</dbReference>
<organism evidence="1 2">
    <name type="scientific">Mariniflexile fucanivorans</name>
    <dbReference type="NCBI Taxonomy" id="264023"/>
    <lineage>
        <taxon>Bacteria</taxon>
        <taxon>Pseudomonadati</taxon>
        <taxon>Bacteroidota</taxon>
        <taxon>Flavobacteriia</taxon>
        <taxon>Flavobacteriales</taxon>
        <taxon>Flavobacteriaceae</taxon>
        <taxon>Mariniflexile</taxon>
    </lineage>
</organism>
<gene>
    <name evidence="1" type="ORF">EV196_10264</name>
</gene>
<dbReference type="InterPro" id="IPR054333">
    <property type="entry name" value="REase-ARP-assoc"/>
</dbReference>
<dbReference type="RefSeq" id="WP_132215128.1">
    <property type="nucleotide sequence ID" value="NZ_OX156936.1"/>
</dbReference>
<evidence type="ECO:0008006" key="3">
    <source>
        <dbReference type="Google" id="ProtNLM"/>
    </source>
</evidence>
<evidence type="ECO:0000313" key="1">
    <source>
        <dbReference type="EMBL" id="TCL67508.1"/>
    </source>
</evidence>
<protein>
    <recommendedName>
        <fullName evidence="3">PD-(D/E)XK nuclease superfamily protein</fullName>
    </recommendedName>
</protein>
<dbReference type="AlphaFoldDB" id="A0A4R1RMK8"/>
<dbReference type="OrthoDB" id="1099683at2"/>
<dbReference type="EMBL" id="SLUP01000002">
    <property type="protein sequence ID" value="TCL67508.1"/>
    <property type="molecule type" value="Genomic_DNA"/>
</dbReference>
<keyword evidence="2" id="KW-1185">Reference proteome</keyword>
<reference evidence="1 2" key="1">
    <citation type="submission" date="2019-03" db="EMBL/GenBank/DDBJ databases">
        <title>Genomic Encyclopedia of Type Strains, Phase IV (KMG-IV): sequencing the most valuable type-strain genomes for metagenomic binning, comparative biology and taxonomic classification.</title>
        <authorList>
            <person name="Goeker M."/>
        </authorList>
    </citation>
    <scope>NUCLEOTIDE SEQUENCE [LARGE SCALE GENOMIC DNA]</scope>
    <source>
        <strain evidence="1 2">DSM 18792</strain>
    </source>
</reference>
<proteinExistence type="predicted"/>